<dbReference type="InterPro" id="IPR018979">
    <property type="entry name" value="FERM_N"/>
</dbReference>
<dbReference type="GO" id="GO:0031032">
    <property type="term" value="P:actomyosin structure organization"/>
    <property type="evidence" value="ECO:0007669"/>
    <property type="project" value="TreeGrafter"/>
</dbReference>
<dbReference type="InterPro" id="IPR019747">
    <property type="entry name" value="FERM_CS"/>
</dbReference>
<dbReference type="PROSITE" id="PS00660">
    <property type="entry name" value="FERM_1"/>
    <property type="match status" value="1"/>
</dbReference>
<evidence type="ECO:0000313" key="3">
    <source>
        <dbReference type="Ensembl" id="ENSCSEP00000013451.1"/>
    </source>
</evidence>
<dbReference type="Gene3D" id="3.10.20.90">
    <property type="entry name" value="Phosphatidylinositol 3-kinase Catalytic Subunit, Chain A, domain 1"/>
    <property type="match status" value="1"/>
</dbReference>
<evidence type="ECO:0000259" key="2">
    <source>
        <dbReference type="PROSITE" id="PS50057"/>
    </source>
</evidence>
<feature type="domain" description="FERM" evidence="2">
    <location>
        <begin position="17"/>
        <end position="129"/>
    </location>
</feature>
<dbReference type="Ensembl" id="ENSCSET00000013610.1">
    <property type="protein sequence ID" value="ENSCSEP00000013451.1"/>
    <property type="gene ID" value="ENSCSEG00000008669.1"/>
</dbReference>
<reference evidence="3" key="3">
    <citation type="submission" date="2025-09" db="UniProtKB">
        <authorList>
            <consortium name="Ensembl"/>
        </authorList>
    </citation>
    <scope>IDENTIFICATION</scope>
</reference>
<dbReference type="InterPro" id="IPR029071">
    <property type="entry name" value="Ubiquitin-like_domsf"/>
</dbReference>
<organism evidence="3 4">
    <name type="scientific">Cynoglossus semilaevis</name>
    <name type="common">Tongue sole</name>
    <dbReference type="NCBI Taxonomy" id="244447"/>
    <lineage>
        <taxon>Eukaryota</taxon>
        <taxon>Metazoa</taxon>
        <taxon>Chordata</taxon>
        <taxon>Craniata</taxon>
        <taxon>Vertebrata</taxon>
        <taxon>Euteleostomi</taxon>
        <taxon>Actinopterygii</taxon>
        <taxon>Neopterygii</taxon>
        <taxon>Teleostei</taxon>
        <taxon>Neoteleostei</taxon>
        <taxon>Acanthomorphata</taxon>
        <taxon>Carangaria</taxon>
        <taxon>Pleuronectiformes</taxon>
        <taxon>Pleuronectoidei</taxon>
        <taxon>Cynoglossidae</taxon>
        <taxon>Cynoglossinae</taxon>
        <taxon>Cynoglossus</taxon>
    </lineage>
</organism>
<dbReference type="AlphaFoldDB" id="A0A3P8VJK1"/>
<dbReference type="PANTHER" id="PTHR23280:SF24">
    <property type="entry name" value="BAND 4.1-LIKE PROTEIN 1"/>
    <property type="match status" value="1"/>
</dbReference>
<dbReference type="SUPFAM" id="SSF54236">
    <property type="entry name" value="Ubiquitin-like"/>
    <property type="match status" value="1"/>
</dbReference>
<feature type="region of interest" description="Disordered" evidence="1">
    <location>
        <begin position="1"/>
        <end position="24"/>
    </location>
</feature>
<proteinExistence type="predicted"/>
<dbReference type="PANTHER" id="PTHR23280">
    <property type="entry name" value="4.1 G PROTEIN"/>
    <property type="match status" value="1"/>
</dbReference>
<sequence>MSEKTSPNKNLRSPQKGSKRLKTLRSDSCMSLQKHSKGQTLMDMVCEHLNLLEKDYFGLTYADADTQKNWLDPSKEIKKQLHSEYPPWHLVFAVKFYPPDPSQLTEDITSKSILVSTDWYLQSLRPRAS</sequence>
<reference evidence="3 4" key="1">
    <citation type="journal article" date="2014" name="Nat. Genet.">
        <title>Whole-genome sequence of a flatfish provides insights into ZW sex chromosome evolution and adaptation to a benthic lifestyle.</title>
        <authorList>
            <person name="Chen S."/>
            <person name="Zhang G."/>
            <person name="Shao C."/>
            <person name="Huang Q."/>
            <person name="Liu G."/>
            <person name="Zhang P."/>
            <person name="Song W."/>
            <person name="An N."/>
            <person name="Chalopin D."/>
            <person name="Volff J.N."/>
            <person name="Hong Y."/>
            <person name="Li Q."/>
            <person name="Sha Z."/>
            <person name="Zhou H."/>
            <person name="Xie M."/>
            <person name="Yu Q."/>
            <person name="Liu Y."/>
            <person name="Xiang H."/>
            <person name="Wang N."/>
            <person name="Wu K."/>
            <person name="Yang C."/>
            <person name="Zhou Q."/>
            <person name="Liao X."/>
            <person name="Yang L."/>
            <person name="Hu Q."/>
            <person name="Zhang J."/>
            <person name="Meng L."/>
            <person name="Jin L."/>
            <person name="Tian Y."/>
            <person name="Lian J."/>
            <person name="Yang J."/>
            <person name="Miao G."/>
            <person name="Liu S."/>
            <person name="Liang Z."/>
            <person name="Yan F."/>
            <person name="Li Y."/>
            <person name="Sun B."/>
            <person name="Zhang H."/>
            <person name="Zhang J."/>
            <person name="Zhu Y."/>
            <person name="Du M."/>
            <person name="Zhao Y."/>
            <person name="Schartl M."/>
            <person name="Tang Q."/>
            <person name="Wang J."/>
        </authorList>
    </citation>
    <scope>NUCLEOTIDE SEQUENCE</scope>
</reference>
<keyword evidence="4" id="KW-1185">Reference proteome</keyword>
<dbReference type="Proteomes" id="UP000265120">
    <property type="component" value="Chromosome 11"/>
</dbReference>
<dbReference type="GO" id="GO:0005856">
    <property type="term" value="C:cytoskeleton"/>
    <property type="evidence" value="ECO:0007669"/>
    <property type="project" value="TreeGrafter"/>
</dbReference>
<dbReference type="GeneTree" id="ENSGT00940000155617"/>
<reference evidence="3" key="2">
    <citation type="submission" date="2025-08" db="UniProtKB">
        <authorList>
            <consortium name="Ensembl"/>
        </authorList>
    </citation>
    <scope>IDENTIFICATION</scope>
</reference>
<dbReference type="PROSITE" id="PS50057">
    <property type="entry name" value="FERM_3"/>
    <property type="match status" value="1"/>
</dbReference>
<evidence type="ECO:0000313" key="4">
    <source>
        <dbReference type="Proteomes" id="UP000265120"/>
    </source>
</evidence>
<feature type="compositionally biased region" description="Polar residues" evidence="1">
    <location>
        <begin position="1"/>
        <end position="16"/>
    </location>
</feature>
<dbReference type="Pfam" id="PF09379">
    <property type="entry name" value="FERM_N"/>
    <property type="match status" value="1"/>
</dbReference>
<dbReference type="GO" id="GO:0005886">
    <property type="term" value="C:plasma membrane"/>
    <property type="evidence" value="ECO:0007669"/>
    <property type="project" value="TreeGrafter"/>
</dbReference>
<dbReference type="InterPro" id="IPR000299">
    <property type="entry name" value="FERM_domain"/>
</dbReference>
<evidence type="ECO:0000256" key="1">
    <source>
        <dbReference type="SAM" id="MobiDB-lite"/>
    </source>
</evidence>
<dbReference type="FunFam" id="3.10.20.90:FF:000002">
    <property type="entry name" value="Erythrocyte protein band 4.1-like 3"/>
    <property type="match status" value="1"/>
</dbReference>
<protein>
    <recommendedName>
        <fullName evidence="2">FERM domain-containing protein</fullName>
    </recommendedName>
</protein>
<accession>A0A3P8VJK1</accession>
<name>A0A3P8VJK1_CYNSE</name>